<dbReference type="Pfam" id="PF00884">
    <property type="entry name" value="Sulfatase"/>
    <property type="match status" value="1"/>
</dbReference>
<dbReference type="InterPro" id="IPR024607">
    <property type="entry name" value="Sulfatase_CS"/>
</dbReference>
<dbReference type="PANTHER" id="PTHR10342:SF273">
    <property type="entry name" value="RE14504P"/>
    <property type="match status" value="1"/>
</dbReference>
<protein>
    <submittedName>
        <fullName evidence="9">Arylsulfatase B-like</fullName>
    </submittedName>
</protein>
<evidence type="ECO:0000313" key="10">
    <source>
        <dbReference type="Proteomes" id="UP000192247"/>
    </source>
</evidence>
<feature type="chain" id="PRO_5012686838" evidence="7">
    <location>
        <begin position="26"/>
        <end position="531"/>
    </location>
</feature>
<evidence type="ECO:0000256" key="5">
    <source>
        <dbReference type="ARBA" id="ARBA00022837"/>
    </source>
</evidence>
<dbReference type="Gene3D" id="3.40.720.10">
    <property type="entry name" value="Alkaline Phosphatase, subunit A"/>
    <property type="match status" value="1"/>
</dbReference>
<dbReference type="SUPFAM" id="SSF53649">
    <property type="entry name" value="Alkaline phosphatase-like"/>
    <property type="match status" value="1"/>
</dbReference>
<feature type="signal peptide" evidence="7">
    <location>
        <begin position="1"/>
        <end position="25"/>
    </location>
</feature>
<evidence type="ECO:0000256" key="1">
    <source>
        <dbReference type="ARBA" id="ARBA00001913"/>
    </source>
</evidence>
<evidence type="ECO:0000256" key="7">
    <source>
        <dbReference type="SAM" id="SignalP"/>
    </source>
</evidence>
<keyword evidence="4" id="KW-0378">Hydrolase</keyword>
<evidence type="ECO:0000259" key="8">
    <source>
        <dbReference type="Pfam" id="PF00884"/>
    </source>
</evidence>
<dbReference type="PANTHER" id="PTHR10342">
    <property type="entry name" value="ARYLSULFATASE"/>
    <property type="match status" value="1"/>
</dbReference>
<dbReference type="GO" id="GO:0008484">
    <property type="term" value="F:sulfuric ester hydrolase activity"/>
    <property type="evidence" value="ECO:0007669"/>
    <property type="project" value="InterPro"/>
</dbReference>
<keyword evidence="5" id="KW-0106">Calcium</keyword>
<dbReference type="FunCoup" id="A0A1V9XSE5">
    <property type="interactions" value="50"/>
</dbReference>
<evidence type="ECO:0000256" key="2">
    <source>
        <dbReference type="ARBA" id="ARBA00008779"/>
    </source>
</evidence>
<comment type="similarity">
    <text evidence="2">Belongs to the sulfatase family.</text>
</comment>
<dbReference type="EMBL" id="MNPL01005023">
    <property type="protein sequence ID" value="OQR76288.1"/>
    <property type="molecule type" value="Genomic_DNA"/>
</dbReference>
<dbReference type="PROSITE" id="PS00523">
    <property type="entry name" value="SULFATASE_1"/>
    <property type="match status" value="1"/>
</dbReference>
<dbReference type="InterPro" id="IPR047115">
    <property type="entry name" value="ARSB"/>
</dbReference>
<dbReference type="InParanoid" id="A0A1V9XSE5"/>
<keyword evidence="7" id="KW-0732">Signal</keyword>
<dbReference type="InterPro" id="IPR017850">
    <property type="entry name" value="Alkaline_phosphatase_core_sf"/>
</dbReference>
<evidence type="ECO:0000256" key="6">
    <source>
        <dbReference type="ARBA" id="ARBA00023180"/>
    </source>
</evidence>
<dbReference type="InterPro" id="IPR000917">
    <property type="entry name" value="Sulfatase_N"/>
</dbReference>
<dbReference type="GO" id="GO:0046872">
    <property type="term" value="F:metal ion binding"/>
    <property type="evidence" value="ECO:0007669"/>
    <property type="project" value="UniProtKB-KW"/>
</dbReference>
<accession>A0A1V9XSE5</accession>
<dbReference type="PROSITE" id="PS00149">
    <property type="entry name" value="SULFATASE_2"/>
    <property type="match status" value="1"/>
</dbReference>
<dbReference type="AlphaFoldDB" id="A0A1V9XSE5"/>
<name>A0A1V9XSE5_9ACAR</name>
<organism evidence="9 10">
    <name type="scientific">Tropilaelaps mercedesae</name>
    <dbReference type="NCBI Taxonomy" id="418985"/>
    <lineage>
        <taxon>Eukaryota</taxon>
        <taxon>Metazoa</taxon>
        <taxon>Ecdysozoa</taxon>
        <taxon>Arthropoda</taxon>
        <taxon>Chelicerata</taxon>
        <taxon>Arachnida</taxon>
        <taxon>Acari</taxon>
        <taxon>Parasitiformes</taxon>
        <taxon>Mesostigmata</taxon>
        <taxon>Gamasina</taxon>
        <taxon>Dermanyssoidea</taxon>
        <taxon>Laelapidae</taxon>
        <taxon>Tropilaelaps</taxon>
    </lineage>
</organism>
<reference evidence="9 10" key="1">
    <citation type="journal article" date="2017" name="Gigascience">
        <title>Draft genome of the honey bee ectoparasitic mite, Tropilaelaps mercedesae, is shaped by the parasitic life history.</title>
        <authorList>
            <person name="Dong X."/>
            <person name="Armstrong S.D."/>
            <person name="Xia D."/>
            <person name="Makepeace B.L."/>
            <person name="Darby A.C."/>
            <person name="Kadowaki T."/>
        </authorList>
    </citation>
    <scope>NUCLEOTIDE SEQUENCE [LARGE SCALE GENOMIC DNA]</scope>
    <source>
        <strain evidence="9">Wuxi-XJTLU</strain>
    </source>
</reference>
<comment type="caution">
    <text evidence="9">The sequence shown here is derived from an EMBL/GenBank/DDBJ whole genome shotgun (WGS) entry which is preliminary data.</text>
</comment>
<evidence type="ECO:0000256" key="4">
    <source>
        <dbReference type="ARBA" id="ARBA00022801"/>
    </source>
</evidence>
<proteinExistence type="inferred from homology"/>
<feature type="domain" description="Sulfatase N-terminal" evidence="8">
    <location>
        <begin position="50"/>
        <end position="372"/>
    </location>
</feature>
<evidence type="ECO:0000313" key="9">
    <source>
        <dbReference type="EMBL" id="OQR76288.1"/>
    </source>
</evidence>
<sequence length="531" mass="59837">MAKDVRLLVSVCCILAATVAQLGQASDPVTDPLRGLLPVKEQSPRNPLRPHIILIVLDDLGWDDISLHGSPQIETPNIDRFAKEGVLLENYYTQPICTPSRGALMTGMYPVHLGLQHDVIQEAEPWGLPAEFKIMPQYLNEAGYESHIVGKWHLGHSRSELLPTRRGFKTHFGFRLGRSDYFDHWATGQSFAALDLWSNESPEKGCYGIYGTDLFTNRAIGILENHNKSIPLFLYLSHQSVHVGGNVQPLQAPAPLVEQYDTKITHDKRRHYAPMVLAADKAIGTFMDAIKKYGFDNNSIVIFTNDNGGPVNGMSGGGSSNHPLRGSKYTLWEGGIRGTAAIWAPQLLQPKKYTGLTHISDFLPTLLEALDIPIPKGIDGISFWNQILTGKESARTELLHNIDPIWKTYAYRKGDYKLIYGQYDNGNFDNWYPTPESSQFDRTVKCNDSSNFCSGKNKFCLFNIRTDPCEQNNVFDEHPDIVKDLSERLKNYSKTMRPVENLPSTTLADPARYDYVWMPWEDYHLPGLHQC</sequence>
<comment type="cofactor">
    <cofactor evidence="1">
        <name>Ca(2+)</name>
        <dbReference type="ChEBI" id="CHEBI:29108"/>
    </cofactor>
</comment>
<dbReference type="STRING" id="418985.A0A1V9XSE5"/>
<gene>
    <name evidence="9" type="ORF">BIW11_07869</name>
</gene>
<keyword evidence="10" id="KW-1185">Reference proteome</keyword>
<dbReference type="Proteomes" id="UP000192247">
    <property type="component" value="Unassembled WGS sequence"/>
</dbReference>
<evidence type="ECO:0000256" key="3">
    <source>
        <dbReference type="ARBA" id="ARBA00022723"/>
    </source>
</evidence>
<dbReference type="Gene3D" id="3.30.1120.10">
    <property type="match status" value="1"/>
</dbReference>
<dbReference type="OrthoDB" id="103349at2759"/>
<keyword evidence="6" id="KW-0325">Glycoprotein</keyword>
<dbReference type="CDD" id="cd16029">
    <property type="entry name" value="4-S"/>
    <property type="match status" value="1"/>
</dbReference>
<keyword evidence="3" id="KW-0479">Metal-binding</keyword>